<sequence>MDIMELLFASQVRDCAESIRDHHMPFAIAHGEDDAYYEWIDAHPISGYIQEAYREIEETAHQIRAIRAG</sequence>
<dbReference type="EMBL" id="HG322949">
    <property type="protein sequence ID" value="CDG82681.1"/>
    <property type="molecule type" value="Genomic_DNA"/>
</dbReference>
<name>W0V474_9BURK</name>
<keyword evidence="2" id="KW-1185">Reference proteome</keyword>
<reference evidence="1 2" key="1">
    <citation type="journal article" date="2015" name="Genome Announc.">
        <title>Genome Sequence of Mushroom Soft-Rot Pathogen Janthinobacterium agaricidamnosum.</title>
        <authorList>
            <person name="Graupner K."/>
            <person name="Lackner G."/>
            <person name="Hertweck C."/>
        </authorList>
    </citation>
    <scope>NUCLEOTIDE SEQUENCE [LARGE SCALE GENOMIC DNA]</scope>
    <source>
        <strain evidence="2">NBRC 102515 / DSM 9628</strain>
    </source>
</reference>
<dbReference type="HOGENOM" id="CLU_2770362_0_0_4"/>
<dbReference type="STRING" id="1349767.GJA_2046"/>
<evidence type="ECO:0000313" key="2">
    <source>
        <dbReference type="Proteomes" id="UP000027604"/>
    </source>
</evidence>
<accession>W0V474</accession>
<evidence type="ECO:0000313" key="1">
    <source>
        <dbReference type="EMBL" id="CDG82681.1"/>
    </source>
</evidence>
<gene>
    <name evidence="1" type="ORF">GJA_2046</name>
</gene>
<dbReference type="AlphaFoldDB" id="W0V474"/>
<organism evidence="1 2">
    <name type="scientific">Janthinobacterium agaricidamnosum NBRC 102515 = DSM 9628</name>
    <dbReference type="NCBI Taxonomy" id="1349767"/>
    <lineage>
        <taxon>Bacteria</taxon>
        <taxon>Pseudomonadati</taxon>
        <taxon>Pseudomonadota</taxon>
        <taxon>Betaproteobacteria</taxon>
        <taxon>Burkholderiales</taxon>
        <taxon>Oxalobacteraceae</taxon>
        <taxon>Janthinobacterium</taxon>
    </lineage>
</organism>
<dbReference type="KEGG" id="jag:GJA_2046"/>
<dbReference type="PATRIC" id="fig|1349767.4.peg.3809"/>
<dbReference type="Proteomes" id="UP000027604">
    <property type="component" value="Chromosome I"/>
</dbReference>
<proteinExistence type="predicted"/>
<protein>
    <submittedName>
        <fullName evidence="1">Uncharacterized protein</fullName>
    </submittedName>
</protein>